<organism evidence="3 4">
    <name type="scientific">Durusdinium trenchii</name>
    <dbReference type="NCBI Taxonomy" id="1381693"/>
    <lineage>
        <taxon>Eukaryota</taxon>
        <taxon>Sar</taxon>
        <taxon>Alveolata</taxon>
        <taxon>Dinophyceae</taxon>
        <taxon>Suessiales</taxon>
        <taxon>Symbiodiniaceae</taxon>
        <taxon>Durusdinium</taxon>
    </lineage>
</organism>
<evidence type="ECO:0000256" key="1">
    <source>
        <dbReference type="SAM" id="MobiDB-lite"/>
    </source>
</evidence>
<comment type="caution">
    <text evidence="3">The sequence shown here is derived from an EMBL/GenBank/DDBJ whole genome shotgun (WGS) entry which is preliminary data.</text>
</comment>
<reference evidence="3 4" key="1">
    <citation type="submission" date="2024-02" db="EMBL/GenBank/DDBJ databases">
        <authorList>
            <person name="Chen Y."/>
            <person name="Shah S."/>
            <person name="Dougan E. K."/>
            <person name="Thang M."/>
            <person name="Chan C."/>
        </authorList>
    </citation>
    <scope>NUCLEOTIDE SEQUENCE [LARGE SCALE GENOMIC DNA]</scope>
</reference>
<keyword evidence="2" id="KW-0732">Signal</keyword>
<name>A0ABP0HIX8_9DINO</name>
<feature type="compositionally biased region" description="Low complexity" evidence="1">
    <location>
        <begin position="241"/>
        <end position="251"/>
    </location>
</feature>
<keyword evidence="4" id="KW-1185">Reference proteome</keyword>
<proteinExistence type="predicted"/>
<accession>A0ABP0HIX8</accession>
<evidence type="ECO:0000313" key="4">
    <source>
        <dbReference type="Proteomes" id="UP001642464"/>
    </source>
</evidence>
<dbReference type="Proteomes" id="UP001642464">
    <property type="component" value="Unassembled WGS sequence"/>
</dbReference>
<protein>
    <submittedName>
        <fullName evidence="3">Uncharacterized protein</fullName>
    </submittedName>
</protein>
<evidence type="ECO:0000313" key="3">
    <source>
        <dbReference type="EMBL" id="CAK8989738.1"/>
    </source>
</evidence>
<dbReference type="EMBL" id="CAXAMM010000958">
    <property type="protein sequence ID" value="CAK8989738.1"/>
    <property type="molecule type" value="Genomic_DNA"/>
</dbReference>
<gene>
    <name evidence="3" type="ORF">SCF082_LOCUS1943</name>
</gene>
<sequence>MNDGFSSNHVFAMMMRLQLWPALVAWALLGVAAEKREMEVTENKGYAAGQSGEYFRYKHLFYKKPTEEDFESAQKVAQEVRCAVCAQILKSLLGRARSYSEDDIADVIEGHVEYERTGDAVEDQMLKHKKGCNKHFKDDLVAEGFMLRPCKEVAPEIKNDTSPCLWQNTEKPSKQSVDTYEVWKEGVFYACEQSIAYHADVLAEALAERLRGVRDVNLTEVAEEACRTSAKCASSRKPKASETSSKPASKPAPKKKGKGSKKEL</sequence>
<feature type="compositionally biased region" description="Basic residues" evidence="1">
    <location>
        <begin position="252"/>
        <end position="264"/>
    </location>
</feature>
<feature type="chain" id="PRO_5046687824" evidence="2">
    <location>
        <begin position="34"/>
        <end position="264"/>
    </location>
</feature>
<feature type="signal peptide" evidence="2">
    <location>
        <begin position="1"/>
        <end position="33"/>
    </location>
</feature>
<feature type="region of interest" description="Disordered" evidence="1">
    <location>
        <begin position="227"/>
        <end position="264"/>
    </location>
</feature>
<evidence type="ECO:0000256" key="2">
    <source>
        <dbReference type="SAM" id="SignalP"/>
    </source>
</evidence>